<evidence type="ECO:0000313" key="2">
    <source>
        <dbReference type="Proteomes" id="UP000596661"/>
    </source>
</evidence>
<organism evidence="1 2">
    <name type="scientific">Cannabis sativa</name>
    <name type="common">Hemp</name>
    <name type="synonym">Marijuana</name>
    <dbReference type="NCBI Taxonomy" id="3483"/>
    <lineage>
        <taxon>Eukaryota</taxon>
        <taxon>Viridiplantae</taxon>
        <taxon>Streptophyta</taxon>
        <taxon>Embryophyta</taxon>
        <taxon>Tracheophyta</taxon>
        <taxon>Spermatophyta</taxon>
        <taxon>Magnoliopsida</taxon>
        <taxon>eudicotyledons</taxon>
        <taxon>Gunneridae</taxon>
        <taxon>Pentapetalae</taxon>
        <taxon>rosids</taxon>
        <taxon>fabids</taxon>
        <taxon>Rosales</taxon>
        <taxon>Cannabaceae</taxon>
        <taxon>Cannabis</taxon>
    </lineage>
</organism>
<evidence type="ECO:0000313" key="1">
    <source>
        <dbReference type="EnsemblPlants" id="cds.evm.model.06.1319"/>
    </source>
</evidence>
<keyword evidence="2" id="KW-1185">Reference proteome</keyword>
<accession>A0A803PTZ2</accession>
<dbReference type="AlphaFoldDB" id="A0A803PTZ2"/>
<dbReference type="Gramene" id="evm.model.06.1319">
    <property type="protein sequence ID" value="cds.evm.model.06.1319"/>
    <property type="gene ID" value="evm.TU.06.1319"/>
</dbReference>
<reference evidence="1" key="2">
    <citation type="submission" date="2021-03" db="UniProtKB">
        <authorList>
            <consortium name="EnsemblPlants"/>
        </authorList>
    </citation>
    <scope>IDENTIFICATION</scope>
</reference>
<dbReference type="EnsemblPlants" id="evm.model.06.1319">
    <property type="protein sequence ID" value="cds.evm.model.06.1319"/>
    <property type="gene ID" value="evm.TU.06.1319"/>
</dbReference>
<protein>
    <submittedName>
        <fullName evidence="1">Uncharacterized protein</fullName>
    </submittedName>
</protein>
<proteinExistence type="predicted"/>
<name>A0A803PTZ2_CANSA</name>
<reference evidence="1" key="1">
    <citation type="submission" date="2018-11" db="EMBL/GenBank/DDBJ databases">
        <authorList>
            <person name="Grassa J C."/>
        </authorList>
    </citation>
    <scope>NUCLEOTIDE SEQUENCE [LARGE SCALE GENOMIC DNA]</scope>
</reference>
<sequence length="95" mass="10352">MIPRLSKDSQSKGVEQVIVPSGKFHLIPIHSSSFFCSFWVLPTMCEPLEMVTTWPSNVGGVASGGYGFLRLGAMQVFLLEHSVPLEGPVGLELTF</sequence>
<dbReference type="EMBL" id="UZAU01000599">
    <property type="status" value="NOT_ANNOTATED_CDS"/>
    <property type="molecule type" value="Genomic_DNA"/>
</dbReference>
<dbReference type="Proteomes" id="UP000596661">
    <property type="component" value="Chromosome 6"/>
</dbReference>